<reference evidence="1" key="1">
    <citation type="submission" date="2018-02" db="EMBL/GenBank/DDBJ databases">
        <title>Rhizophora mucronata_Transcriptome.</title>
        <authorList>
            <person name="Meera S.P."/>
            <person name="Sreeshan A."/>
            <person name="Augustine A."/>
        </authorList>
    </citation>
    <scope>NUCLEOTIDE SEQUENCE</scope>
    <source>
        <tissue evidence="1">Leaf</tissue>
    </source>
</reference>
<sequence>MTSEFQVLPLPSR</sequence>
<evidence type="ECO:0000313" key="1">
    <source>
        <dbReference type="EMBL" id="MBX62555.1"/>
    </source>
</evidence>
<accession>A0A2P2Q6E2</accession>
<name>A0A2P2Q6E2_RHIMU</name>
<dbReference type="EMBL" id="GGEC01082071">
    <property type="protein sequence ID" value="MBX62555.1"/>
    <property type="molecule type" value="Transcribed_RNA"/>
</dbReference>
<organism evidence="1">
    <name type="scientific">Rhizophora mucronata</name>
    <name type="common">Asiatic mangrove</name>
    <dbReference type="NCBI Taxonomy" id="61149"/>
    <lineage>
        <taxon>Eukaryota</taxon>
        <taxon>Viridiplantae</taxon>
        <taxon>Streptophyta</taxon>
        <taxon>Embryophyta</taxon>
        <taxon>Tracheophyta</taxon>
        <taxon>Spermatophyta</taxon>
        <taxon>Magnoliopsida</taxon>
        <taxon>eudicotyledons</taxon>
        <taxon>Gunneridae</taxon>
        <taxon>Pentapetalae</taxon>
        <taxon>rosids</taxon>
        <taxon>fabids</taxon>
        <taxon>Malpighiales</taxon>
        <taxon>Rhizophoraceae</taxon>
        <taxon>Rhizophora</taxon>
    </lineage>
</organism>
<protein>
    <submittedName>
        <fullName evidence="1">Uncharacterized protein</fullName>
    </submittedName>
</protein>
<proteinExistence type="predicted"/>